<reference evidence="16" key="1">
    <citation type="journal article" date="2019" name="Int. J. Syst. Evol. Microbiol.">
        <title>The Global Catalogue of Microorganisms (GCM) 10K type strain sequencing project: providing services to taxonomists for standard genome sequencing and annotation.</title>
        <authorList>
            <consortium name="The Broad Institute Genomics Platform"/>
            <consortium name="The Broad Institute Genome Sequencing Center for Infectious Disease"/>
            <person name="Wu L."/>
            <person name="Ma J."/>
        </authorList>
    </citation>
    <scope>NUCLEOTIDE SEQUENCE [LARGE SCALE GENOMIC DNA]</scope>
    <source>
        <strain evidence="16">JCM 18283</strain>
    </source>
</reference>
<dbReference type="EMBL" id="BAABJI010000004">
    <property type="protein sequence ID" value="GAA4929310.1"/>
    <property type="molecule type" value="Genomic_DNA"/>
</dbReference>
<evidence type="ECO:0000256" key="5">
    <source>
        <dbReference type="ARBA" id="ARBA00022475"/>
    </source>
</evidence>
<keyword evidence="14" id="KW-0133">Cell shape</keyword>
<evidence type="ECO:0000256" key="11">
    <source>
        <dbReference type="ARBA" id="ARBA00032707"/>
    </source>
</evidence>
<comment type="caution">
    <text evidence="15">The sequence shown here is derived from an EMBL/GenBank/DDBJ whole genome shotgun (WGS) entry which is preliminary data.</text>
</comment>
<evidence type="ECO:0000256" key="10">
    <source>
        <dbReference type="ARBA" id="ARBA00023251"/>
    </source>
</evidence>
<dbReference type="Pfam" id="PF02673">
    <property type="entry name" value="BacA"/>
    <property type="match status" value="1"/>
</dbReference>
<evidence type="ECO:0000313" key="15">
    <source>
        <dbReference type="EMBL" id="GAA4929310.1"/>
    </source>
</evidence>
<feature type="transmembrane region" description="Helical" evidence="14">
    <location>
        <begin position="178"/>
        <end position="197"/>
    </location>
</feature>
<proteinExistence type="inferred from homology"/>
<keyword evidence="14" id="KW-0573">Peptidoglycan synthesis</keyword>
<evidence type="ECO:0000256" key="3">
    <source>
        <dbReference type="ARBA" id="ARBA00012374"/>
    </source>
</evidence>
<dbReference type="PANTHER" id="PTHR30622">
    <property type="entry name" value="UNDECAPRENYL-DIPHOSPHATASE"/>
    <property type="match status" value="1"/>
</dbReference>
<protein>
    <recommendedName>
        <fullName evidence="4 14">Undecaprenyl-diphosphatase</fullName>
        <ecNumber evidence="3 14">3.6.1.27</ecNumber>
    </recommendedName>
    <alternativeName>
        <fullName evidence="12 14">Bacitracin resistance protein</fullName>
    </alternativeName>
    <alternativeName>
        <fullName evidence="11 14">Undecaprenyl pyrophosphate phosphatase</fullName>
    </alternativeName>
</protein>
<name>A0ABP9G662_9SPHI</name>
<feature type="transmembrane region" description="Helical" evidence="14">
    <location>
        <begin position="103"/>
        <end position="119"/>
    </location>
</feature>
<keyword evidence="8 14" id="KW-1133">Transmembrane helix</keyword>
<evidence type="ECO:0000256" key="12">
    <source>
        <dbReference type="ARBA" id="ARBA00032932"/>
    </source>
</evidence>
<feature type="transmembrane region" description="Helical" evidence="14">
    <location>
        <begin position="140"/>
        <end position="166"/>
    </location>
</feature>
<keyword evidence="7 14" id="KW-0378">Hydrolase</keyword>
<gene>
    <name evidence="14" type="primary">uppP</name>
    <name evidence="15" type="ORF">GCM10023313_37500</name>
</gene>
<dbReference type="NCBIfam" id="NF001390">
    <property type="entry name" value="PRK00281.1-4"/>
    <property type="match status" value="1"/>
</dbReference>
<dbReference type="HAMAP" id="MF_01006">
    <property type="entry name" value="Undec_diphosphatase"/>
    <property type="match status" value="1"/>
</dbReference>
<keyword evidence="9 14" id="KW-0472">Membrane</keyword>
<organism evidence="15 16">
    <name type="scientific">Mucilaginibacter defluvii</name>
    <dbReference type="NCBI Taxonomy" id="1196019"/>
    <lineage>
        <taxon>Bacteria</taxon>
        <taxon>Pseudomonadati</taxon>
        <taxon>Bacteroidota</taxon>
        <taxon>Sphingobacteriia</taxon>
        <taxon>Sphingobacteriales</taxon>
        <taxon>Sphingobacteriaceae</taxon>
        <taxon>Mucilaginibacter</taxon>
    </lineage>
</organism>
<evidence type="ECO:0000256" key="9">
    <source>
        <dbReference type="ARBA" id="ARBA00023136"/>
    </source>
</evidence>
<comment type="miscellaneous">
    <text evidence="14">Bacitracin is thought to be involved in the inhibition of peptidoglycan synthesis by sequestering undecaprenyl diphosphate, thereby reducing the pool of lipid carrier available.</text>
</comment>
<feature type="transmembrane region" description="Helical" evidence="14">
    <location>
        <begin position="74"/>
        <end position="91"/>
    </location>
</feature>
<comment type="catalytic activity">
    <reaction evidence="13 14">
        <text>di-trans,octa-cis-undecaprenyl diphosphate + H2O = di-trans,octa-cis-undecaprenyl phosphate + phosphate + H(+)</text>
        <dbReference type="Rhea" id="RHEA:28094"/>
        <dbReference type="ChEBI" id="CHEBI:15377"/>
        <dbReference type="ChEBI" id="CHEBI:15378"/>
        <dbReference type="ChEBI" id="CHEBI:43474"/>
        <dbReference type="ChEBI" id="CHEBI:58405"/>
        <dbReference type="ChEBI" id="CHEBI:60392"/>
        <dbReference type="EC" id="3.6.1.27"/>
    </reaction>
</comment>
<dbReference type="RefSeq" id="WP_345333816.1">
    <property type="nucleotide sequence ID" value="NZ_BAABJI010000004.1"/>
</dbReference>
<dbReference type="InterPro" id="IPR003824">
    <property type="entry name" value="UppP"/>
</dbReference>
<evidence type="ECO:0000256" key="8">
    <source>
        <dbReference type="ARBA" id="ARBA00022989"/>
    </source>
</evidence>
<feature type="transmembrane region" description="Helical" evidence="14">
    <location>
        <begin position="44"/>
        <end position="62"/>
    </location>
</feature>
<keyword evidence="14" id="KW-0961">Cell wall biogenesis/degradation</keyword>
<dbReference type="PANTHER" id="PTHR30622:SF3">
    <property type="entry name" value="UNDECAPRENYL-DIPHOSPHATASE"/>
    <property type="match status" value="1"/>
</dbReference>
<dbReference type="Proteomes" id="UP001501436">
    <property type="component" value="Unassembled WGS sequence"/>
</dbReference>
<evidence type="ECO:0000313" key="16">
    <source>
        <dbReference type="Proteomes" id="UP001501436"/>
    </source>
</evidence>
<keyword evidence="10 14" id="KW-0046">Antibiotic resistance</keyword>
<evidence type="ECO:0000256" key="13">
    <source>
        <dbReference type="ARBA" id="ARBA00047594"/>
    </source>
</evidence>
<sequence>MSIIQAIILAIVEGLTEFLPISSTGHMVLTSAAMGIGNDDFVKLYEVAIQLGAILAVVVLFWKKFFKFFEWSFYIKLAIAVIPALVFGKLLNDFIDENLGNPIFIAIVMFFGGIVLLFVDKWFKNPEIFDEKEVNIRKGFFIGCYQVLAIVFPGLSRSAATIIGGMQQKLSRKAAAEFSFFLAVPTMIAATGYKLLSGYQLINASTIKLLLIGNIVAFIVAIIAIKTFITFLEKRGFRLFGWYRIVLGALIITLYLAKVPLSFN</sequence>
<keyword evidence="16" id="KW-1185">Reference proteome</keyword>
<evidence type="ECO:0000256" key="14">
    <source>
        <dbReference type="HAMAP-Rule" id="MF_01006"/>
    </source>
</evidence>
<comment type="subcellular location">
    <subcellularLocation>
        <location evidence="1 14">Cell membrane</location>
        <topology evidence="1 14">Multi-pass membrane protein</topology>
    </subcellularLocation>
</comment>
<keyword evidence="6 14" id="KW-0812">Transmembrane</keyword>
<evidence type="ECO:0000256" key="1">
    <source>
        <dbReference type="ARBA" id="ARBA00004651"/>
    </source>
</evidence>
<feature type="transmembrane region" description="Helical" evidence="14">
    <location>
        <begin position="209"/>
        <end position="229"/>
    </location>
</feature>
<evidence type="ECO:0000256" key="7">
    <source>
        <dbReference type="ARBA" id="ARBA00022801"/>
    </source>
</evidence>
<feature type="transmembrane region" description="Helical" evidence="14">
    <location>
        <begin position="241"/>
        <end position="261"/>
    </location>
</feature>
<evidence type="ECO:0000256" key="6">
    <source>
        <dbReference type="ARBA" id="ARBA00022692"/>
    </source>
</evidence>
<comment type="function">
    <text evidence="14">Catalyzes the dephosphorylation of undecaprenyl diphosphate (UPP). Confers resistance to bacitracin.</text>
</comment>
<dbReference type="EC" id="3.6.1.27" evidence="3 14"/>
<evidence type="ECO:0000256" key="2">
    <source>
        <dbReference type="ARBA" id="ARBA00010621"/>
    </source>
</evidence>
<evidence type="ECO:0000256" key="4">
    <source>
        <dbReference type="ARBA" id="ARBA00021581"/>
    </source>
</evidence>
<accession>A0ABP9G662</accession>
<keyword evidence="5 14" id="KW-1003">Cell membrane</keyword>
<comment type="similarity">
    <text evidence="2 14">Belongs to the UppP family.</text>
</comment>